<name>A0ABW3L3U4_9BACI</name>
<comment type="caution">
    <text evidence="2">The sequence shown here is derived from an EMBL/GenBank/DDBJ whole genome shotgun (WGS) entry which is preliminary data.</text>
</comment>
<feature type="compositionally biased region" description="Basic and acidic residues" evidence="1">
    <location>
        <begin position="1"/>
        <end position="10"/>
    </location>
</feature>
<proteinExistence type="predicted"/>
<reference evidence="3" key="1">
    <citation type="journal article" date="2019" name="Int. J. Syst. Evol. Microbiol.">
        <title>The Global Catalogue of Microorganisms (GCM) 10K type strain sequencing project: providing services to taxonomists for standard genome sequencing and annotation.</title>
        <authorList>
            <consortium name="The Broad Institute Genomics Platform"/>
            <consortium name="The Broad Institute Genome Sequencing Center for Infectious Disease"/>
            <person name="Wu L."/>
            <person name="Ma J."/>
        </authorList>
    </citation>
    <scope>NUCLEOTIDE SEQUENCE [LARGE SCALE GENOMIC DNA]</scope>
    <source>
        <strain evidence="3">CCUG 56607</strain>
    </source>
</reference>
<gene>
    <name evidence="2" type="ORF">ACFQ2J_14885</name>
</gene>
<keyword evidence="3" id="KW-1185">Reference proteome</keyword>
<evidence type="ECO:0000313" key="2">
    <source>
        <dbReference type="EMBL" id="MFD1020471.1"/>
    </source>
</evidence>
<dbReference type="Proteomes" id="UP001596990">
    <property type="component" value="Unassembled WGS sequence"/>
</dbReference>
<evidence type="ECO:0000313" key="3">
    <source>
        <dbReference type="Proteomes" id="UP001596990"/>
    </source>
</evidence>
<protein>
    <submittedName>
        <fullName evidence="2">Uncharacterized protein</fullName>
    </submittedName>
</protein>
<sequence length="52" mass="6105">MEQDRRREPQKTANQTYQQDKRSNGAKQQSAQNMIEAPKVTQYVDCDENGWC</sequence>
<dbReference type="RefSeq" id="WP_386062147.1">
    <property type="nucleotide sequence ID" value="NZ_JBHTKL010000005.1"/>
</dbReference>
<dbReference type="EMBL" id="JBHTKL010000005">
    <property type="protein sequence ID" value="MFD1020471.1"/>
    <property type="molecule type" value="Genomic_DNA"/>
</dbReference>
<organism evidence="2 3">
    <name type="scientific">Thalassobacillus hwangdonensis</name>
    <dbReference type="NCBI Taxonomy" id="546108"/>
    <lineage>
        <taxon>Bacteria</taxon>
        <taxon>Bacillati</taxon>
        <taxon>Bacillota</taxon>
        <taxon>Bacilli</taxon>
        <taxon>Bacillales</taxon>
        <taxon>Bacillaceae</taxon>
        <taxon>Thalassobacillus</taxon>
    </lineage>
</organism>
<feature type="region of interest" description="Disordered" evidence="1">
    <location>
        <begin position="1"/>
        <end position="38"/>
    </location>
</feature>
<evidence type="ECO:0000256" key="1">
    <source>
        <dbReference type="SAM" id="MobiDB-lite"/>
    </source>
</evidence>
<accession>A0ABW3L3U4</accession>